<reference evidence="4 5" key="1">
    <citation type="submission" date="2018-05" db="EMBL/GenBank/DDBJ databases">
        <title>Genomic Encyclopedia of Type Strains, Phase IV (KMG-IV): sequencing the most valuable type-strain genomes for metagenomic binning, comparative biology and taxonomic classification.</title>
        <authorList>
            <person name="Goeker M."/>
        </authorList>
    </citation>
    <scope>NUCLEOTIDE SEQUENCE [LARGE SCALE GENOMIC DNA]</scope>
    <source>
        <strain evidence="4 5">DSM 29661</strain>
    </source>
</reference>
<feature type="domain" description="KfrA N-terminal DNA-binding" evidence="3">
    <location>
        <begin position="9"/>
        <end position="121"/>
    </location>
</feature>
<sequence>MQAQSASYLRIADAATQLVAEGKWPTVLEVRTRLGSGSNTTINEALKLWRQTFLARMSQTSRRPDWPPALQEAMESIWQQACQQADSALDAVRAEAQAEASAARQVAEAAQGKQHELENQLRELREAHEAVLQRERSLEQGLAAAQANAEALGQQCQALQGQLEDNQKRQAEWLNRHREALAEQETLAQQRLEAALASAKAEAEQREALAYQRLDGLRVHLYEQIEAERASLREARKQWEASQAQLREDMEKRELRLNAQLTALHGEREQLLSQLKDSEQAGQRWQAQCQTALAQQQTLSDALHQANQALAESRGRQALLQEWLESLSGPPRGLMSEGPATQPR</sequence>
<feature type="coiled-coil region" evidence="1">
    <location>
        <begin position="93"/>
        <end position="288"/>
    </location>
</feature>
<comment type="caution">
    <text evidence="4">The sequence shown here is derived from an EMBL/GenBank/DDBJ whole genome shotgun (WGS) entry which is preliminary data.</text>
</comment>
<evidence type="ECO:0000256" key="2">
    <source>
        <dbReference type="SAM" id="MobiDB-lite"/>
    </source>
</evidence>
<accession>A0A318KKJ7</accession>
<keyword evidence="1" id="KW-0175">Coiled coil</keyword>
<evidence type="ECO:0000259" key="3">
    <source>
        <dbReference type="Pfam" id="PF11740"/>
    </source>
</evidence>
<dbReference type="GO" id="GO:0003677">
    <property type="term" value="F:DNA binding"/>
    <property type="evidence" value="ECO:0007669"/>
    <property type="project" value="UniProtKB-KW"/>
</dbReference>
<dbReference type="OrthoDB" id="583532at2"/>
<evidence type="ECO:0000313" key="4">
    <source>
        <dbReference type="EMBL" id="PXX75775.1"/>
    </source>
</evidence>
<keyword evidence="4" id="KW-0238">DNA-binding</keyword>
<dbReference type="Pfam" id="PF11740">
    <property type="entry name" value="KfrA_N"/>
    <property type="match status" value="1"/>
</dbReference>
<dbReference type="RefSeq" id="WP_110391813.1">
    <property type="nucleotide sequence ID" value="NZ_QJKI01000025.1"/>
</dbReference>
<evidence type="ECO:0000256" key="1">
    <source>
        <dbReference type="SAM" id="Coils"/>
    </source>
</evidence>
<dbReference type="AlphaFoldDB" id="A0A318KKJ7"/>
<dbReference type="EMBL" id="QJKI01000025">
    <property type="protein sequence ID" value="PXX75775.1"/>
    <property type="molecule type" value="Genomic_DNA"/>
</dbReference>
<feature type="region of interest" description="Disordered" evidence="2">
    <location>
        <begin position="324"/>
        <end position="344"/>
    </location>
</feature>
<protein>
    <submittedName>
        <fullName evidence="4">Plasmid replication DNA-binding protein KfrA</fullName>
    </submittedName>
</protein>
<name>A0A318KKJ7_9NEIS</name>
<gene>
    <name evidence="4" type="ORF">DFR34_12512</name>
</gene>
<evidence type="ECO:0000313" key="5">
    <source>
        <dbReference type="Proteomes" id="UP000247555"/>
    </source>
</evidence>
<dbReference type="Proteomes" id="UP000247555">
    <property type="component" value="Unassembled WGS sequence"/>
</dbReference>
<proteinExistence type="predicted"/>
<organism evidence="4 5">
    <name type="scientific">Rivihabitans pingtungensis</name>
    <dbReference type="NCBI Taxonomy" id="1054498"/>
    <lineage>
        <taxon>Bacteria</taxon>
        <taxon>Pseudomonadati</taxon>
        <taxon>Pseudomonadota</taxon>
        <taxon>Betaproteobacteria</taxon>
        <taxon>Neisseriales</taxon>
        <taxon>Aquaspirillaceae</taxon>
        <taxon>Rivihabitans</taxon>
    </lineage>
</organism>
<dbReference type="InterPro" id="IPR021104">
    <property type="entry name" value="KfrA_DNA-bd_N"/>
</dbReference>
<keyword evidence="5" id="KW-1185">Reference proteome</keyword>